<dbReference type="Pfam" id="PF08386">
    <property type="entry name" value="Abhydrolase_4"/>
    <property type="match status" value="1"/>
</dbReference>
<feature type="domain" description="Peptidase S33 tripeptidyl aminopeptidase-like C-terminal" evidence="4">
    <location>
        <begin position="385"/>
        <end position="486"/>
    </location>
</feature>
<gene>
    <name evidence="5" type="ORF">UFOPK2844_00749</name>
</gene>
<keyword evidence="2" id="KW-0732">Signal</keyword>
<organism evidence="5">
    <name type="scientific">freshwater metagenome</name>
    <dbReference type="NCBI Taxonomy" id="449393"/>
    <lineage>
        <taxon>unclassified sequences</taxon>
        <taxon>metagenomes</taxon>
        <taxon>ecological metagenomes</taxon>
    </lineage>
</organism>
<dbReference type="Gene3D" id="3.40.50.1820">
    <property type="entry name" value="alpha/beta hydrolase"/>
    <property type="match status" value="1"/>
</dbReference>
<evidence type="ECO:0000256" key="1">
    <source>
        <dbReference type="ARBA" id="ARBA00010088"/>
    </source>
</evidence>
<evidence type="ECO:0000256" key="2">
    <source>
        <dbReference type="ARBA" id="ARBA00022729"/>
    </source>
</evidence>
<dbReference type="SUPFAM" id="SSF53474">
    <property type="entry name" value="alpha/beta-Hydrolases"/>
    <property type="match status" value="1"/>
</dbReference>
<evidence type="ECO:0000259" key="4">
    <source>
        <dbReference type="Pfam" id="PF08386"/>
    </source>
</evidence>
<dbReference type="PANTHER" id="PTHR43248:SF29">
    <property type="entry name" value="TRIPEPTIDYL AMINOPEPTIDASE"/>
    <property type="match status" value="1"/>
</dbReference>
<accession>A0A6J6U7X7</accession>
<dbReference type="PANTHER" id="PTHR43248">
    <property type="entry name" value="2-SUCCINYL-6-HYDROXY-2,4-CYCLOHEXADIENE-1-CARBOXYLATE SYNTHASE"/>
    <property type="match status" value="1"/>
</dbReference>
<dbReference type="InterPro" id="IPR051601">
    <property type="entry name" value="Serine_prot/Carboxylest_S33"/>
</dbReference>
<evidence type="ECO:0000256" key="3">
    <source>
        <dbReference type="ARBA" id="ARBA00022801"/>
    </source>
</evidence>
<dbReference type="EMBL" id="CAEZZG010000009">
    <property type="protein sequence ID" value="CAB4755842.1"/>
    <property type="molecule type" value="Genomic_DNA"/>
</dbReference>
<keyword evidence="3" id="KW-0378">Hydrolase</keyword>
<proteinExistence type="inferred from homology"/>
<dbReference type="InterPro" id="IPR029058">
    <property type="entry name" value="AB_hydrolase_fold"/>
</dbReference>
<name>A0A6J6U7X7_9ZZZZ</name>
<sequence>MSRKNIFLSFLLVAAIAISSLSYLKFTGDKSWTLDKFNSQRLDWKDCYGGFECSSFKVPVDYEKISNETFTLKVLRHSASDKQKRLGAIFVNPGGPGGSATDYAYNAESIVSSEISSRFDIIGFDPRGINSSEPIRCLTNREEDEFLSADASGGDPKKIRELIRISRAFAAKCEKAAGSKLGHYSTLEAAKDMEVLRNLLKEKNLNYLGKSYGTYLGTLYAALYPQSVGRMVLDGAVAPNITLREQELAQAFGFDKALDNYLSSQDKFKMKDVTKLIERASSKPLKSESGRLATESLVITAIAQSLYDSKSGWNELTKALELALEKRNPAGILELADRYNNRDSSGSYYSNQNDISIMITCLDWREKRTVNQMASEQAIFKSKSSVFGPYLSFAGLPCKYWKANPKLLKFDLSKIDTKPILVIGVTQDPATPYKWAQVLSKSFRNAELLTLKGEGHTGHNRGNKCVDSAVDTYFLTGKIPSKGLICAQSGN</sequence>
<dbReference type="AlphaFoldDB" id="A0A6J6U7X7"/>
<protein>
    <submittedName>
        <fullName evidence="5">Unannotated protein</fullName>
    </submittedName>
</protein>
<dbReference type="GO" id="GO:0016787">
    <property type="term" value="F:hydrolase activity"/>
    <property type="evidence" value="ECO:0007669"/>
    <property type="project" value="UniProtKB-KW"/>
</dbReference>
<dbReference type="InterPro" id="IPR013595">
    <property type="entry name" value="Pept_S33_TAP-like_C"/>
</dbReference>
<reference evidence="5" key="1">
    <citation type="submission" date="2020-05" db="EMBL/GenBank/DDBJ databases">
        <authorList>
            <person name="Chiriac C."/>
            <person name="Salcher M."/>
            <person name="Ghai R."/>
            <person name="Kavagutti S V."/>
        </authorList>
    </citation>
    <scope>NUCLEOTIDE SEQUENCE</scope>
</reference>
<comment type="similarity">
    <text evidence="1">Belongs to the peptidase S33 family.</text>
</comment>
<evidence type="ECO:0000313" key="5">
    <source>
        <dbReference type="EMBL" id="CAB4755842.1"/>
    </source>
</evidence>